<dbReference type="Pfam" id="PF13456">
    <property type="entry name" value="RVT_3"/>
    <property type="match status" value="1"/>
</dbReference>
<dbReference type="InterPro" id="IPR012337">
    <property type="entry name" value="RNaseH-like_sf"/>
</dbReference>
<feature type="domain" description="RNase H type-1" evidence="3">
    <location>
        <begin position="255"/>
        <end position="374"/>
    </location>
</feature>
<keyword evidence="5" id="KW-1185">Reference proteome</keyword>
<dbReference type="Gene3D" id="3.30.160.60">
    <property type="entry name" value="Classic Zinc Finger"/>
    <property type="match status" value="1"/>
</dbReference>
<keyword evidence="1" id="KW-0812">Transmembrane</keyword>
<dbReference type="CDD" id="cd06222">
    <property type="entry name" value="RNase_H_like"/>
    <property type="match status" value="1"/>
</dbReference>
<accession>A0A9W7LW79</accession>
<dbReference type="Pfam" id="PF12874">
    <property type="entry name" value="zf-met"/>
    <property type="match status" value="1"/>
</dbReference>
<dbReference type="PANTHER" id="PTHR47723">
    <property type="entry name" value="OS05G0353850 PROTEIN"/>
    <property type="match status" value="1"/>
</dbReference>
<dbReference type="InterPro" id="IPR044730">
    <property type="entry name" value="RNase_H-like_dom_plant"/>
</dbReference>
<reference evidence="4" key="1">
    <citation type="submission" date="2023-05" db="EMBL/GenBank/DDBJ databases">
        <title>Genome and transcriptome analyses reveal genes involved in the formation of fine ridges on petal epidermal cells in Hibiscus trionum.</title>
        <authorList>
            <person name="Koshimizu S."/>
            <person name="Masuda S."/>
            <person name="Ishii T."/>
            <person name="Shirasu K."/>
            <person name="Hoshino A."/>
            <person name="Arita M."/>
        </authorList>
    </citation>
    <scope>NUCLEOTIDE SEQUENCE</scope>
    <source>
        <strain evidence="4">Hamamatsu line</strain>
    </source>
</reference>
<feature type="transmembrane region" description="Helical" evidence="1">
    <location>
        <begin position="44"/>
        <end position="64"/>
    </location>
</feature>
<dbReference type="InterPro" id="IPR053151">
    <property type="entry name" value="RNase_H-like"/>
</dbReference>
<sequence length="407" mass="46512">MGFLELLPNIFTLLCWPPFTLIYPLFASIRIVETGSSLKNQQCLTYWVLFALITMLELTLGNILKWLPFWPYAKGVATILLATPCFGAASYVFHSFIRPLFIEKTWGIIFFPKKKGTILRRPDSSTLAKGPDSEKLIAAQVNFELSYDNTEVICTPKRVQKEWSCVLCLISTSSENCLKEHLRGKKHKAKEYEFRVGELSRRETCMSSSVPKKGESVILLGKLKMERLGDFLNPVTRSIRWCKWKKPEIGCIKLNTDGSVNAENSSFGGLFRDHKGEPLCAFVSKAPQDDTFLVELWAIWRGLVLASGLEIKAIWVESDSQSVVKTINREQPCGPKSSRCLCQIWKLLAKFEKYRVTHSWRETNKAADHLSRMCVRQNDVVLWPADFPDILKDIIKDDALGKIYFRR</sequence>
<dbReference type="AlphaFoldDB" id="A0A9W7LW79"/>
<evidence type="ECO:0000313" key="4">
    <source>
        <dbReference type="EMBL" id="GMI77360.1"/>
    </source>
</evidence>
<evidence type="ECO:0000256" key="1">
    <source>
        <dbReference type="SAM" id="Phobius"/>
    </source>
</evidence>
<evidence type="ECO:0008006" key="6">
    <source>
        <dbReference type="Google" id="ProtNLM"/>
    </source>
</evidence>
<dbReference type="InterPro" id="IPR013087">
    <property type="entry name" value="Znf_C2H2_type"/>
</dbReference>
<dbReference type="InterPro" id="IPR004345">
    <property type="entry name" value="TB2_DP1_HVA22"/>
</dbReference>
<dbReference type="InterPro" id="IPR036236">
    <property type="entry name" value="Znf_C2H2_sf"/>
</dbReference>
<dbReference type="PANTHER" id="PTHR47723:SF22">
    <property type="entry name" value="RNASE H TYPE-1 DOMAIN-CONTAINING PROTEIN"/>
    <property type="match status" value="1"/>
</dbReference>
<dbReference type="InterPro" id="IPR002156">
    <property type="entry name" value="RNaseH_domain"/>
</dbReference>
<evidence type="ECO:0000259" key="2">
    <source>
        <dbReference type="Pfam" id="PF12874"/>
    </source>
</evidence>
<dbReference type="SUPFAM" id="SSF53098">
    <property type="entry name" value="Ribonuclease H-like"/>
    <property type="match status" value="1"/>
</dbReference>
<name>A0A9W7LW79_HIBTR</name>
<dbReference type="InterPro" id="IPR036397">
    <property type="entry name" value="RNaseH_sf"/>
</dbReference>
<feature type="transmembrane region" description="Helical" evidence="1">
    <location>
        <begin position="76"/>
        <end position="97"/>
    </location>
</feature>
<dbReference type="GO" id="GO:0003676">
    <property type="term" value="F:nucleic acid binding"/>
    <property type="evidence" value="ECO:0007669"/>
    <property type="project" value="InterPro"/>
</dbReference>
<dbReference type="OrthoDB" id="966939at2759"/>
<keyword evidence="1" id="KW-1133">Transmembrane helix</keyword>
<organism evidence="4 5">
    <name type="scientific">Hibiscus trionum</name>
    <name type="common">Flower of an hour</name>
    <dbReference type="NCBI Taxonomy" id="183268"/>
    <lineage>
        <taxon>Eukaryota</taxon>
        <taxon>Viridiplantae</taxon>
        <taxon>Streptophyta</taxon>
        <taxon>Embryophyta</taxon>
        <taxon>Tracheophyta</taxon>
        <taxon>Spermatophyta</taxon>
        <taxon>Magnoliopsida</taxon>
        <taxon>eudicotyledons</taxon>
        <taxon>Gunneridae</taxon>
        <taxon>Pentapetalae</taxon>
        <taxon>rosids</taxon>
        <taxon>malvids</taxon>
        <taxon>Malvales</taxon>
        <taxon>Malvaceae</taxon>
        <taxon>Malvoideae</taxon>
        <taxon>Hibiscus</taxon>
    </lineage>
</organism>
<feature type="transmembrane region" description="Helical" evidence="1">
    <location>
        <begin position="6"/>
        <end position="32"/>
    </location>
</feature>
<dbReference type="EMBL" id="BSYR01000013">
    <property type="protein sequence ID" value="GMI77360.1"/>
    <property type="molecule type" value="Genomic_DNA"/>
</dbReference>
<gene>
    <name evidence="4" type="ORF">HRI_001405300</name>
</gene>
<evidence type="ECO:0000313" key="5">
    <source>
        <dbReference type="Proteomes" id="UP001165190"/>
    </source>
</evidence>
<dbReference type="Pfam" id="PF03134">
    <property type="entry name" value="TB2_DP1_HVA22"/>
    <property type="match status" value="1"/>
</dbReference>
<feature type="domain" description="C2H2-type" evidence="2">
    <location>
        <begin position="163"/>
        <end position="187"/>
    </location>
</feature>
<comment type="caution">
    <text evidence="4">The sequence shown here is derived from an EMBL/GenBank/DDBJ whole genome shotgun (WGS) entry which is preliminary data.</text>
</comment>
<protein>
    <recommendedName>
        <fullName evidence="6">HVA22-like protein</fullName>
    </recommendedName>
</protein>
<evidence type="ECO:0000259" key="3">
    <source>
        <dbReference type="Pfam" id="PF13456"/>
    </source>
</evidence>
<dbReference type="SUPFAM" id="SSF57667">
    <property type="entry name" value="beta-beta-alpha zinc fingers"/>
    <property type="match status" value="1"/>
</dbReference>
<dbReference type="Gene3D" id="3.30.420.10">
    <property type="entry name" value="Ribonuclease H-like superfamily/Ribonuclease H"/>
    <property type="match status" value="1"/>
</dbReference>
<proteinExistence type="predicted"/>
<dbReference type="GO" id="GO:0004523">
    <property type="term" value="F:RNA-DNA hybrid ribonuclease activity"/>
    <property type="evidence" value="ECO:0007669"/>
    <property type="project" value="InterPro"/>
</dbReference>
<dbReference type="Proteomes" id="UP001165190">
    <property type="component" value="Unassembled WGS sequence"/>
</dbReference>
<keyword evidence="1" id="KW-0472">Membrane</keyword>